<keyword evidence="7 16" id="KW-0479">Metal-binding</keyword>
<dbReference type="FunFam" id="1.10.390.10:FF:000013">
    <property type="entry name" value="Aminopeptidase N"/>
    <property type="match status" value="1"/>
</dbReference>
<protein>
    <recommendedName>
        <fullName evidence="24">Aminopeptidase</fullName>
    </recommendedName>
</protein>
<dbReference type="AlphaFoldDB" id="A0AAV8ZAC6"/>
<evidence type="ECO:0000256" key="7">
    <source>
        <dbReference type="ARBA" id="ARBA00022723"/>
    </source>
</evidence>
<organism evidence="22 23">
    <name type="scientific">Aromia moschata</name>
    <dbReference type="NCBI Taxonomy" id="1265417"/>
    <lineage>
        <taxon>Eukaryota</taxon>
        <taxon>Metazoa</taxon>
        <taxon>Ecdysozoa</taxon>
        <taxon>Arthropoda</taxon>
        <taxon>Hexapoda</taxon>
        <taxon>Insecta</taxon>
        <taxon>Pterygota</taxon>
        <taxon>Neoptera</taxon>
        <taxon>Endopterygota</taxon>
        <taxon>Coleoptera</taxon>
        <taxon>Polyphaga</taxon>
        <taxon>Cucujiformia</taxon>
        <taxon>Chrysomeloidea</taxon>
        <taxon>Cerambycidae</taxon>
        <taxon>Cerambycinae</taxon>
        <taxon>Callichromatini</taxon>
        <taxon>Aromia</taxon>
    </lineage>
</organism>
<dbReference type="PANTHER" id="PTHR11533">
    <property type="entry name" value="PROTEASE M1 ZINC METALLOPROTEASE"/>
    <property type="match status" value="1"/>
</dbReference>
<evidence type="ECO:0000256" key="15">
    <source>
        <dbReference type="PIRSR" id="PIRSR634016-1"/>
    </source>
</evidence>
<dbReference type="Pfam" id="PF11838">
    <property type="entry name" value="ERAP1_C"/>
    <property type="match status" value="1"/>
</dbReference>
<dbReference type="GO" id="GO:0043171">
    <property type="term" value="P:peptide catabolic process"/>
    <property type="evidence" value="ECO:0007669"/>
    <property type="project" value="TreeGrafter"/>
</dbReference>
<dbReference type="PANTHER" id="PTHR11533:SF301">
    <property type="entry name" value="AMINOPEPTIDASE"/>
    <property type="match status" value="1"/>
</dbReference>
<dbReference type="GO" id="GO:0070006">
    <property type="term" value="F:metalloaminopeptidase activity"/>
    <property type="evidence" value="ECO:0007669"/>
    <property type="project" value="TreeGrafter"/>
</dbReference>
<evidence type="ECO:0000256" key="12">
    <source>
        <dbReference type="ARBA" id="ARBA00023136"/>
    </source>
</evidence>
<dbReference type="InterPro" id="IPR001930">
    <property type="entry name" value="Peptidase_M1"/>
</dbReference>
<dbReference type="EMBL" id="JAPWTK010000008">
    <property type="protein sequence ID" value="KAJ8960561.1"/>
    <property type="molecule type" value="Genomic_DNA"/>
</dbReference>
<comment type="caution">
    <text evidence="22">The sequence shown here is derived from an EMBL/GenBank/DDBJ whole genome shotgun (WGS) entry which is preliminary data.</text>
</comment>
<dbReference type="SUPFAM" id="SSF63737">
    <property type="entry name" value="Leukotriene A4 hydrolase N-terminal domain"/>
    <property type="match status" value="1"/>
</dbReference>
<keyword evidence="9" id="KW-0378">Hydrolase</keyword>
<dbReference type="Gene3D" id="2.60.40.1910">
    <property type="match status" value="1"/>
</dbReference>
<evidence type="ECO:0000256" key="9">
    <source>
        <dbReference type="ARBA" id="ARBA00022801"/>
    </source>
</evidence>
<dbReference type="Proteomes" id="UP001162162">
    <property type="component" value="Unassembled WGS sequence"/>
</dbReference>
<keyword evidence="10 16" id="KW-0862">Zinc</keyword>
<keyword evidence="6" id="KW-0645">Protease</keyword>
<keyword evidence="5" id="KW-0336">GPI-anchor</keyword>
<keyword evidence="8 18" id="KW-0732">Signal</keyword>
<feature type="signal peptide" evidence="18">
    <location>
        <begin position="1"/>
        <end position="18"/>
    </location>
</feature>
<evidence type="ECO:0000256" key="4">
    <source>
        <dbReference type="ARBA" id="ARBA00022475"/>
    </source>
</evidence>
<dbReference type="InterPro" id="IPR034016">
    <property type="entry name" value="M1_APN-typ"/>
</dbReference>
<evidence type="ECO:0000256" key="10">
    <source>
        <dbReference type="ARBA" id="ARBA00022833"/>
    </source>
</evidence>
<dbReference type="GO" id="GO:0005886">
    <property type="term" value="C:plasma membrane"/>
    <property type="evidence" value="ECO:0007669"/>
    <property type="project" value="UniProtKB-SubCell"/>
</dbReference>
<evidence type="ECO:0000256" key="16">
    <source>
        <dbReference type="PIRSR" id="PIRSR634016-3"/>
    </source>
</evidence>
<evidence type="ECO:0000256" key="2">
    <source>
        <dbReference type="ARBA" id="ARBA00010136"/>
    </source>
</evidence>
<evidence type="ECO:0000256" key="6">
    <source>
        <dbReference type="ARBA" id="ARBA00022670"/>
    </source>
</evidence>
<name>A0AAV8ZAC6_9CUCU</name>
<keyword evidence="13" id="KW-0325">Glycoprotein</keyword>
<dbReference type="InterPro" id="IPR014782">
    <property type="entry name" value="Peptidase_M1_dom"/>
</dbReference>
<evidence type="ECO:0000259" key="21">
    <source>
        <dbReference type="Pfam" id="PF17900"/>
    </source>
</evidence>
<evidence type="ECO:0000259" key="19">
    <source>
        <dbReference type="Pfam" id="PF01433"/>
    </source>
</evidence>
<dbReference type="Gene3D" id="1.25.50.20">
    <property type="match status" value="1"/>
</dbReference>
<dbReference type="SUPFAM" id="SSF55486">
    <property type="entry name" value="Metalloproteases ('zincins'), catalytic domain"/>
    <property type="match status" value="1"/>
</dbReference>
<evidence type="ECO:0000256" key="1">
    <source>
        <dbReference type="ARBA" id="ARBA00004609"/>
    </source>
</evidence>
<dbReference type="PRINTS" id="PR00756">
    <property type="entry name" value="ALADIPTASE"/>
</dbReference>
<feature type="binding site" evidence="16">
    <location>
        <position position="331"/>
    </location>
    <ligand>
        <name>Zn(2+)</name>
        <dbReference type="ChEBI" id="CHEBI:29105"/>
        <note>catalytic</note>
    </ligand>
</feature>
<evidence type="ECO:0000256" key="14">
    <source>
        <dbReference type="ARBA" id="ARBA00023288"/>
    </source>
</evidence>
<comment type="cofactor">
    <cofactor evidence="16">
        <name>Zn(2+)</name>
        <dbReference type="ChEBI" id="CHEBI:29105"/>
    </cofactor>
    <text evidence="16">Binds 1 zinc ion per subunit.</text>
</comment>
<keyword evidence="23" id="KW-1185">Reference proteome</keyword>
<dbReference type="Pfam" id="PF17900">
    <property type="entry name" value="Peptidase_M1_N"/>
    <property type="match status" value="1"/>
</dbReference>
<feature type="domain" description="Aminopeptidase N-like N-terminal" evidence="21">
    <location>
        <begin position="37"/>
        <end position="222"/>
    </location>
</feature>
<feature type="domain" description="ERAP1-like C-terminal" evidence="20">
    <location>
        <begin position="559"/>
        <end position="613"/>
    </location>
</feature>
<dbReference type="CDD" id="cd09601">
    <property type="entry name" value="M1_APN-Q_like"/>
    <property type="match status" value="1"/>
</dbReference>
<comment type="subcellular location">
    <subcellularLocation>
        <location evidence="1">Cell membrane</location>
        <topology evidence="1">Lipid-anchor</topology>
        <topology evidence="1">GPI-anchor</topology>
    </subcellularLocation>
</comment>
<keyword evidence="14" id="KW-0449">Lipoprotein</keyword>
<dbReference type="FunFam" id="2.60.40.1730:FF:000013">
    <property type="entry name" value="Aminopeptidase"/>
    <property type="match status" value="1"/>
</dbReference>
<dbReference type="InterPro" id="IPR024571">
    <property type="entry name" value="ERAP1-like_C_dom"/>
</dbReference>
<proteinExistence type="inferred from homology"/>
<evidence type="ECO:0000259" key="20">
    <source>
        <dbReference type="Pfam" id="PF11838"/>
    </source>
</evidence>
<feature type="binding site" evidence="16">
    <location>
        <position position="354"/>
    </location>
    <ligand>
        <name>Zn(2+)</name>
        <dbReference type="ChEBI" id="CHEBI:29105"/>
        <note>catalytic</note>
    </ligand>
</feature>
<evidence type="ECO:0000256" key="17">
    <source>
        <dbReference type="PIRSR" id="PIRSR634016-4"/>
    </source>
</evidence>
<dbReference type="GO" id="GO:0098552">
    <property type="term" value="C:side of membrane"/>
    <property type="evidence" value="ECO:0007669"/>
    <property type="project" value="UniProtKB-KW"/>
</dbReference>
<evidence type="ECO:0000256" key="11">
    <source>
        <dbReference type="ARBA" id="ARBA00023049"/>
    </source>
</evidence>
<evidence type="ECO:0000256" key="13">
    <source>
        <dbReference type="ARBA" id="ARBA00023180"/>
    </source>
</evidence>
<keyword evidence="11" id="KW-0482">Metalloprotease</keyword>
<feature type="domain" description="Peptidase M1 membrane alanine aminopeptidase" evidence="19">
    <location>
        <begin position="257"/>
        <end position="472"/>
    </location>
</feature>
<dbReference type="GO" id="GO:0006508">
    <property type="term" value="P:proteolysis"/>
    <property type="evidence" value="ECO:0007669"/>
    <property type="project" value="UniProtKB-KW"/>
</dbReference>
<sequence>MGFVKLLPLLTTVVMVLGLPRKEELNYRLPDIYRPADYQVHLNLTADVFTESFSGYTGTVAINFTVTEDTREVKLHASKDDLQIQMVSISGIYLDVLDYNIENVTNILTINYPIGLVAGRYDVLSIQFSGNLSYDEDGFYKSTYKTDSGETRYLATTQFETASARRAFPCFDEPAFKATFDIYITYPVGYTAISNTPGTIVDSESASETIQFETTPVMSTYLLAFVISDFTAAKAVADDEVVHQLWSRNNTSNNRAWGLEMGQKMLAALNRFTGFNYSNVMKKMDQGAIPDFAAGAMENWGLVLYREGALLWNEDSSSNTEKQNVATTIAHEFSHQWFGDLVTMRWWSETFLNEGFATYCEFNVAHEVLPDYKLDEQFLVYVVHSVLLLDSYESEQALESEASTPEEVGQKFGVVSYNKGASIIRMVEHIMGTDNFRAGVHTYIENSKFDNAVPDDLWSALNQHVDNSLSDLPDELPVVMENWTVKSGLPLVHVSRSYSEITITQERLLLSGNDTSRKWYVPISYTTSEDEDKFTNTLPSGWLTPDSDLTITVPETASWVILNNKQTGYYRVNYDDDLWDSIAAGLLKEDFDGITELNRAQIVDDIFNLAMAEKN</sequence>
<feature type="site" description="Transition state stabilizer" evidence="17">
    <location>
        <position position="417"/>
    </location>
</feature>
<dbReference type="InterPro" id="IPR027268">
    <property type="entry name" value="Peptidase_M4/M1_CTD_sf"/>
</dbReference>
<gene>
    <name evidence="22" type="ORF">NQ318_013850</name>
</gene>
<evidence type="ECO:0008006" key="24">
    <source>
        <dbReference type="Google" id="ProtNLM"/>
    </source>
</evidence>
<dbReference type="InterPro" id="IPR045357">
    <property type="entry name" value="Aminopeptidase_N-like_N"/>
</dbReference>
<reference evidence="22" key="1">
    <citation type="journal article" date="2023" name="Insect Mol. Biol.">
        <title>Genome sequencing provides insights into the evolution of gene families encoding plant cell wall-degrading enzymes in longhorned beetles.</title>
        <authorList>
            <person name="Shin N.R."/>
            <person name="Okamura Y."/>
            <person name="Kirsch R."/>
            <person name="Pauchet Y."/>
        </authorList>
    </citation>
    <scope>NUCLEOTIDE SEQUENCE</scope>
    <source>
        <strain evidence="22">AMC_N1</strain>
    </source>
</reference>
<keyword evidence="4" id="KW-1003">Cell membrane</keyword>
<keyword evidence="3" id="KW-0031">Aminopeptidase</keyword>
<dbReference type="GO" id="GO:0005737">
    <property type="term" value="C:cytoplasm"/>
    <property type="evidence" value="ECO:0007669"/>
    <property type="project" value="TreeGrafter"/>
</dbReference>
<accession>A0AAV8ZAC6</accession>
<evidence type="ECO:0000313" key="22">
    <source>
        <dbReference type="EMBL" id="KAJ8960561.1"/>
    </source>
</evidence>
<dbReference type="GO" id="GO:0008270">
    <property type="term" value="F:zinc ion binding"/>
    <property type="evidence" value="ECO:0007669"/>
    <property type="project" value="InterPro"/>
</dbReference>
<feature type="binding site" evidence="16">
    <location>
        <position position="335"/>
    </location>
    <ligand>
        <name>Zn(2+)</name>
        <dbReference type="ChEBI" id="CHEBI:29105"/>
        <note>catalytic</note>
    </ligand>
</feature>
<feature type="active site" description="Proton acceptor" evidence="15">
    <location>
        <position position="332"/>
    </location>
</feature>
<evidence type="ECO:0000256" key="18">
    <source>
        <dbReference type="SAM" id="SignalP"/>
    </source>
</evidence>
<dbReference type="GO" id="GO:0005615">
    <property type="term" value="C:extracellular space"/>
    <property type="evidence" value="ECO:0007669"/>
    <property type="project" value="TreeGrafter"/>
</dbReference>
<dbReference type="InterPro" id="IPR050344">
    <property type="entry name" value="Peptidase_M1_aminopeptidases"/>
</dbReference>
<keyword evidence="12" id="KW-0472">Membrane</keyword>
<evidence type="ECO:0000313" key="23">
    <source>
        <dbReference type="Proteomes" id="UP001162162"/>
    </source>
</evidence>
<dbReference type="FunFam" id="2.60.40.1910:FF:000008">
    <property type="entry name" value="Aminopeptidase"/>
    <property type="match status" value="1"/>
</dbReference>
<dbReference type="GO" id="GO:0042277">
    <property type="term" value="F:peptide binding"/>
    <property type="evidence" value="ECO:0007669"/>
    <property type="project" value="TreeGrafter"/>
</dbReference>
<dbReference type="Gene3D" id="2.60.40.1730">
    <property type="entry name" value="tricorn interacting facor f3 domain"/>
    <property type="match status" value="1"/>
</dbReference>
<dbReference type="InterPro" id="IPR042097">
    <property type="entry name" value="Aminopeptidase_N-like_N_sf"/>
</dbReference>
<dbReference type="Gene3D" id="1.10.390.10">
    <property type="entry name" value="Neutral Protease Domain 2"/>
    <property type="match status" value="1"/>
</dbReference>
<comment type="similarity">
    <text evidence="2">Belongs to the peptidase M1 family.</text>
</comment>
<dbReference type="Pfam" id="PF01433">
    <property type="entry name" value="Peptidase_M1"/>
    <property type="match status" value="1"/>
</dbReference>
<evidence type="ECO:0000256" key="5">
    <source>
        <dbReference type="ARBA" id="ARBA00022622"/>
    </source>
</evidence>
<evidence type="ECO:0000256" key="8">
    <source>
        <dbReference type="ARBA" id="ARBA00022729"/>
    </source>
</evidence>
<feature type="chain" id="PRO_5043642288" description="Aminopeptidase" evidence="18">
    <location>
        <begin position="19"/>
        <end position="615"/>
    </location>
</feature>
<evidence type="ECO:0000256" key="3">
    <source>
        <dbReference type="ARBA" id="ARBA00022438"/>
    </source>
</evidence>